<dbReference type="SUPFAM" id="SSF51735">
    <property type="entry name" value="NAD(P)-binding Rossmann-fold domains"/>
    <property type="match status" value="1"/>
</dbReference>
<reference evidence="2" key="2">
    <citation type="submission" date="2023-12" db="EMBL/GenBank/DDBJ databases">
        <authorList>
            <person name="Sun Q."/>
            <person name="Inoue M."/>
        </authorList>
    </citation>
    <scope>NUCLEOTIDE SEQUENCE</scope>
    <source>
        <strain evidence="2">JCM 12289</strain>
    </source>
</reference>
<organism evidence="2 3">
    <name type="scientific">Halococcus dombrowskii</name>
    <dbReference type="NCBI Taxonomy" id="179637"/>
    <lineage>
        <taxon>Archaea</taxon>
        <taxon>Methanobacteriati</taxon>
        <taxon>Methanobacteriota</taxon>
        <taxon>Stenosarchaea group</taxon>
        <taxon>Halobacteria</taxon>
        <taxon>Halobacteriales</taxon>
        <taxon>Halococcaceae</taxon>
        <taxon>Halococcus</taxon>
    </lineage>
</organism>
<dbReference type="EMBL" id="BAAADN010000025">
    <property type="protein sequence ID" value="GAA0460497.1"/>
    <property type="molecule type" value="Genomic_DNA"/>
</dbReference>
<comment type="caution">
    <text evidence="2">The sequence shown here is derived from an EMBL/GenBank/DDBJ whole genome shotgun (WGS) entry which is preliminary data.</text>
</comment>
<name>A0AAV3SG36_HALDO</name>
<dbReference type="InterPro" id="IPR036291">
    <property type="entry name" value="NAD(P)-bd_dom_sf"/>
</dbReference>
<feature type="compositionally biased region" description="Polar residues" evidence="1">
    <location>
        <begin position="67"/>
        <end position="77"/>
    </location>
</feature>
<gene>
    <name evidence="2" type="ORF">GCM10008985_16200</name>
</gene>
<evidence type="ECO:0000256" key="1">
    <source>
        <dbReference type="SAM" id="MobiDB-lite"/>
    </source>
</evidence>
<evidence type="ECO:0000313" key="3">
    <source>
        <dbReference type="Proteomes" id="UP001500962"/>
    </source>
</evidence>
<protein>
    <submittedName>
        <fullName evidence="2">Uncharacterized protein</fullName>
    </submittedName>
</protein>
<dbReference type="Gene3D" id="3.40.50.720">
    <property type="entry name" value="NAD(P)-binding Rossmann-like Domain"/>
    <property type="match status" value="1"/>
</dbReference>
<sequence length="92" mass="10250">MTKGLAAEWAPDIRVNAFASGYVSTEFTKGDRGNEDSLETIPVDRFAEPGRSRTSPSTSRATPPTSQGTFTSPTVEWQHSERVTLEHRRHYP</sequence>
<evidence type="ECO:0000313" key="2">
    <source>
        <dbReference type="EMBL" id="GAA0460497.1"/>
    </source>
</evidence>
<dbReference type="Proteomes" id="UP001500962">
    <property type="component" value="Unassembled WGS sequence"/>
</dbReference>
<feature type="compositionally biased region" description="Low complexity" evidence="1">
    <location>
        <begin position="52"/>
        <end position="66"/>
    </location>
</feature>
<proteinExistence type="predicted"/>
<reference evidence="2" key="1">
    <citation type="journal article" date="2014" name="Int. J. Syst. Evol. Microbiol.">
        <title>Complete genome sequence of Corynebacterium casei LMG S-19264T (=DSM 44701T), isolated from a smear-ripened cheese.</title>
        <authorList>
            <consortium name="US DOE Joint Genome Institute (JGI-PGF)"/>
            <person name="Walter F."/>
            <person name="Albersmeier A."/>
            <person name="Kalinowski J."/>
            <person name="Ruckert C."/>
        </authorList>
    </citation>
    <scope>NUCLEOTIDE SEQUENCE</scope>
    <source>
        <strain evidence="2">JCM 12289</strain>
    </source>
</reference>
<feature type="region of interest" description="Disordered" evidence="1">
    <location>
        <begin position="26"/>
        <end position="92"/>
    </location>
</feature>
<accession>A0AAV3SG36</accession>
<dbReference type="AlphaFoldDB" id="A0AAV3SG36"/>